<comment type="similarity">
    <text evidence="2">Belongs to the binding-protein-dependent transport system permease family. FecCD subfamily.</text>
</comment>
<feature type="transmembrane region" description="Helical" evidence="8">
    <location>
        <begin position="129"/>
        <end position="148"/>
    </location>
</feature>
<name>A0A348ALE4_9FIRM</name>
<keyword evidence="4" id="KW-1003">Cell membrane</keyword>
<feature type="transmembrane region" description="Helical" evidence="8">
    <location>
        <begin position="286"/>
        <end position="304"/>
    </location>
</feature>
<organism evidence="9 10">
    <name type="scientific">Methylomusa anaerophila</name>
    <dbReference type="NCBI Taxonomy" id="1930071"/>
    <lineage>
        <taxon>Bacteria</taxon>
        <taxon>Bacillati</taxon>
        <taxon>Bacillota</taxon>
        <taxon>Negativicutes</taxon>
        <taxon>Selenomonadales</taxon>
        <taxon>Sporomusaceae</taxon>
        <taxon>Methylomusa</taxon>
    </lineage>
</organism>
<accession>A0A348ALE4</accession>
<evidence type="ECO:0000313" key="9">
    <source>
        <dbReference type="EMBL" id="BBB91892.1"/>
    </source>
</evidence>
<feature type="transmembrane region" description="Helical" evidence="8">
    <location>
        <begin position="160"/>
        <end position="181"/>
    </location>
</feature>
<dbReference type="Gene3D" id="1.10.3470.10">
    <property type="entry name" value="ABC transporter involved in vitamin B12 uptake, BtuC"/>
    <property type="match status" value="1"/>
</dbReference>
<dbReference type="PANTHER" id="PTHR30472">
    <property type="entry name" value="FERRIC ENTEROBACTIN TRANSPORT SYSTEM PERMEASE PROTEIN"/>
    <property type="match status" value="1"/>
</dbReference>
<evidence type="ECO:0000313" key="10">
    <source>
        <dbReference type="Proteomes" id="UP000276437"/>
    </source>
</evidence>
<evidence type="ECO:0000256" key="1">
    <source>
        <dbReference type="ARBA" id="ARBA00004651"/>
    </source>
</evidence>
<evidence type="ECO:0000256" key="2">
    <source>
        <dbReference type="ARBA" id="ARBA00007935"/>
    </source>
</evidence>
<proteinExistence type="inferred from homology"/>
<evidence type="ECO:0000256" key="7">
    <source>
        <dbReference type="ARBA" id="ARBA00023136"/>
    </source>
</evidence>
<evidence type="ECO:0000256" key="8">
    <source>
        <dbReference type="SAM" id="Phobius"/>
    </source>
</evidence>
<feature type="transmembrane region" description="Helical" evidence="8">
    <location>
        <begin position="73"/>
        <end position="93"/>
    </location>
</feature>
<dbReference type="CDD" id="cd06550">
    <property type="entry name" value="TM_ABC_iron-siderophores_like"/>
    <property type="match status" value="1"/>
</dbReference>
<feature type="transmembrane region" description="Helical" evidence="8">
    <location>
        <begin position="105"/>
        <end position="123"/>
    </location>
</feature>
<evidence type="ECO:0000256" key="4">
    <source>
        <dbReference type="ARBA" id="ARBA00022475"/>
    </source>
</evidence>
<dbReference type="InterPro" id="IPR037294">
    <property type="entry name" value="ABC_BtuC-like"/>
</dbReference>
<keyword evidence="6 8" id="KW-1133">Transmembrane helix</keyword>
<dbReference type="KEGG" id="mana:MAMMFC1_02577"/>
<dbReference type="EMBL" id="AP018449">
    <property type="protein sequence ID" value="BBB91892.1"/>
    <property type="molecule type" value="Genomic_DNA"/>
</dbReference>
<dbReference type="Proteomes" id="UP000276437">
    <property type="component" value="Chromosome"/>
</dbReference>
<dbReference type="GO" id="GO:0022857">
    <property type="term" value="F:transmembrane transporter activity"/>
    <property type="evidence" value="ECO:0007669"/>
    <property type="project" value="InterPro"/>
</dbReference>
<dbReference type="RefSeq" id="WP_232035438.1">
    <property type="nucleotide sequence ID" value="NZ_AP018449.1"/>
</dbReference>
<evidence type="ECO:0000256" key="3">
    <source>
        <dbReference type="ARBA" id="ARBA00022448"/>
    </source>
</evidence>
<protein>
    <submittedName>
        <fullName evidence="9">Hemin transport system permease protein HmuU</fullName>
    </submittedName>
</protein>
<keyword evidence="3" id="KW-0813">Transport</keyword>
<evidence type="ECO:0000256" key="5">
    <source>
        <dbReference type="ARBA" id="ARBA00022692"/>
    </source>
</evidence>
<feature type="transmembrane region" description="Helical" evidence="8">
    <location>
        <begin position="247"/>
        <end position="274"/>
    </location>
</feature>
<dbReference type="GO" id="GO:0005886">
    <property type="term" value="C:plasma membrane"/>
    <property type="evidence" value="ECO:0007669"/>
    <property type="project" value="UniProtKB-SubCell"/>
</dbReference>
<dbReference type="Pfam" id="PF01032">
    <property type="entry name" value="FecCD"/>
    <property type="match status" value="1"/>
</dbReference>
<dbReference type="SUPFAM" id="SSF81345">
    <property type="entry name" value="ABC transporter involved in vitamin B12 uptake, BtuC"/>
    <property type="match status" value="1"/>
</dbReference>
<dbReference type="PANTHER" id="PTHR30472:SF25">
    <property type="entry name" value="ABC TRANSPORTER PERMEASE PROTEIN MJ0876-RELATED"/>
    <property type="match status" value="1"/>
</dbReference>
<dbReference type="AlphaFoldDB" id="A0A348ALE4"/>
<keyword evidence="5 8" id="KW-0812">Transmembrane</keyword>
<feature type="transmembrane region" description="Helical" evidence="8">
    <location>
        <begin position="316"/>
        <end position="336"/>
    </location>
</feature>
<sequence length="342" mass="36231">MLMIQIRFIPKQAIFPLFSLAALFVSLLLMLTIGTASIGFKDAVALLAKGMFNIPISEGIDPAYSAILLDIRWPRLVLAMLAGSGLAVSGACYQAMFNNPLGDPFILGISSGAALGAAIAIIMQHSQYLSLFAFLGGVVTIFTVYGLGRTGPTGLDSNRLLLAGVAFGSLLNALLFALMAINTRQVTEILFWIMGNLTNPVENLPAVAAPVLLGGLVIWVHARDLDIITTGDENAKYLGVDVSRIRIIILLATALVTGTVVSVCGVIGFIGLIVPHLVRKLAGLQHGTLLPLCAIWGAIFLLWADGLTRMVPALAQIPVGIVTAMFGSPFFLYILYLGGRGR</sequence>
<dbReference type="FunFam" id="1.10.3470.10:FF:000001">
    <property type="entry name" value="Vitamin B12 ABC transporter permease BtuC"/>
    <property type="match status" value="1"/>
</dbReference>
<dbReference type="GO" id="GO:0033214">
    <property type="term" value="P:siderophore-iron import into cell"/>
    <property type="evidence" value="ECO:0007669"/>
    <property type="project" value="TreeGrafter"/>
</dbReference>
<dbReference type="InterPro" id="IPR000522">
    <property type="entry name" value="ABC_transptr_permease_BtuC"/>
</dbReference>
<reference evidence="9 10" key="1">
    <citation type="journal article" date="2018" name="Int. J. Syst. Evol. Microbiol.">
        <title>Methylomusa anaerophila gen. nov., sp. nov., an anaerobic methanol-utilizing bacterium isolated from a microbial fuel cell.</title>
        <authorList>
            <person name="Amano N."/>
            <person name="Yamamuro A."/>
            <person name="Miyahara M."/>
            <person name="Kouzuma A."/>
            <person name="Abe T."/>
            <person name="Watanabe K."/>
        </authorList>
    </citation>
    <scope>NUCLEOTIDE SEQUENCE [LARGE SCALE GENOMIC DNA]</scope>
    <source>
        <strain evidence="9 10">MMFC1</strain>
    </source>
</reference>
<evidence type="ECO:0000256" key="6">
    <source>
        <dbReference type="ARBA" id="ARBA00022989"/>
    </source>
</evidence>
<gene>
    <name evidence="9" type="primary">hmuU_3</name>
    <name evidence="9" type="ORF">MAMMFC1_02577</name>
</gene>
<comment type="subcellular location">
    <subcellularLocation>
        <location evidence="1">Cell membrane</location>
        <topology evidence="1">Multi-pass membrane protein</topology>
    </subcellularLocation>
</comment>
<keyword evidence="7 8" id="KW-0472">Membrane</keyword>
<keyword evidence="10" id="KW-1185">Reference proteome</keyword>